<organism evidence="4 5">
    <name type="scientific">Pangasianodon hypophthalmus</name>
    <name type="common">Striped catfish</name>
    <name type="synonym">Helicophagus hypophthalmus</name>
    <dbReference type="NCBI Taxonomy" id="310915"/>
    <lineage>
        <taxon>Eukaryota</taxon>
        <taxon>Metazoa</taxon>
        <taxon>Chordata</taxon>
        <taxon>Craniata</taxon>
        <taxon>Vertebrata</taxon>
        <taxon>Euteleostomi</taxon>
        <taxon>Actinopterygii</taxon>
        <taxon>Neopterygii</taxon>
        <taxon>Teleostei</taxon>
        <taxon>Ostariophysi</taxon>
        <taxon>Siluriformes</taxon>
        <taxon>Pangasiidae</taxon>
        <taxon>Pangasianodon</taxon>
    </lineage>
</organism>
<evidence type="ECO:0008006" key="6">
    <source>
        <dbReference type="Google" id="ProtNLM"/>
    </source>
</evidence>
<feature type="signal peptide" evidence="3">
    <location>
        <begin position="1"/>
        <end position="19"/>
    </location>
</feature>
<gene>
    <name evidence="4" type="ORF">PHYPO_G00249840</name>
</gene>
<keyword evidence="2" id="KW-0472">Membrane</keyword>
<evidence type="ECO:0000256" key="2">
    <source>
        <dbReference type="SAM" id="Phobius"/>
    </source>
</evidence>
<sequence length="274" mass="29972">MRVFLCVCFIATFVCRADGQVDTNICDKKGDFEPCSGDWNCNLYVSKCFCKSEKPYCRCNNYIDEFYLGTSCSQKWTTLSFALVATLPGVALAVVVGLAVHLAHTFGKSSKSNGAGNALTHIPEEDLFPGVVFASDLKSPPSAQPLPPSKPTPVQVPMVSSWPYSAPDNTRPAFDRPPRGAPYSLPPSPQTLGVPDRPGQQPYSYTGGGAQVLSNPYARARNPYEEHNVSAEPYNQPVSPRAYEEQRMSPPPPPSYNAPENRSVFPRAQIGRMY</sequence>
<feature type="compositionally biased region" description="Pro residues" evidence="1">
    <location>
        <begin position="142"/>
        <end position="151"/>
    </location>
</feature>
<keyword evidence="3" id="KW-0732">Signal</keyword>
<keyword evidence="5" id="KW-1185">Reference proteome</keyword>
<keyword evidence="2" id="KW-1133">Transmembrane helix</keyword>
<evidence type="ECO:0000256" key="1">
    <source>
        <dbReference type="SAM" id="MobiDB-lite"/>
    </source>
</evidence>
<evidence type="ECO:0000313" key="5">
    <source>
        <dbReference type="Proteomes" id="UP000327468"/>
    </source>
</evidence>
<feature type="region of interest" description="Disordered" evidence="1">
    <location>
        <begin position="139"/>
        <end position="203"/>
    </location>
</feature>
<evidence type="ECO:0000313" key="4">
    <source>
        <dbReference type="EMBL" id="KAB5515394.1"/>
    </source>
</evidence>
<feature type="transmembrane region" description="Helical" evidence="2">
    <location>
        <begin position="79"/>
        <end position="103"/>
    </location>
</feature>
<name>A0A5N5JC95_PANHP</name>
<feature type="region of interest" description="Disordered" evidence="1">
    <location>
        <begin position="225"/>
        <end position="274"/>
    </location>
</feature>
<dbReference type="OrthoDB" id="9632766at2759"/>
<reference evidence="4 5" key="1">
    <citation type="submission" date="2019-06" db="EMBL/GenBank/DDBJ databases">
        <title>A chromosome-scale genome assembly of the striped catfish, Pangasianodon hypophthalmus.</title>
        <authorList>
            <person name="Wen M."/>
            <person name="Zahm M."/>
            <person name="Roques C."/>
            <person name="Cabau C."/>
            <person name="Klopp C."/>
            <person name="Donnadieu C."/>
            <person name="Jouanno E."/>
            <person name="Avarre J.-C."/>
            <person name="Campet M."/>
            <person name="Ha T.T.T."/>
            <person name="Dugue R."/>
            <person name="Lampietro C."/>
            <person name="Louis A."/>
            <person name="Herpin A."/>
            <person name="Echchiki A."/>
            <person name="Berthelot C."/>
            <person name="Parey E."/>
            <person name="Roest-Crollius H."/>
            <person name="Braasch I."/>
            <person name="Postlethwait J."/>
            <person name="Bobe J."/>
            <person name="Montfort J."/>
            <person name="Bouchez O."/>
            <person name="Begum T."/>
            <person name="Schartl M."/>
            <person name="Guiguen Y."/>
        </authorList>
    </citation>
    <scope>NUCLEOTIDE SEQUENCE [LARGE SCALE GENOMIC DNA]</scope>
    <source>
        <strain evidence="4 5">Indonesia</strain>
        <tissue evidence="4">Blood</tissue>
    </source>
</reference>
<evidence type="ECO:0000256" key="3">
    <source>
        <dbReference type="SAM" id="SignalP"/>
    </source>
</evidence>
<dbReference type="Proteomes" id="UP000327468">
    <property type="component" value="Unassembled WGS sequence"/>
</dbReference>
<feature type="chain" id="PRO_5024442701" description="EGF-like domain-containing protein" evidence="3">
    <location>
        <begin position="20"/>
        <end position="274"/>
    </location>
</feature>
<dbReference type="AlphaFoldDB" id="A0A5N5JC95"/>
<keyword evidence="2" id="KW-0812">Transmembrane</keyword>
<protein>
    <recommendedName>
        <fullName evidence="6">EGF-like domain-containing protein</fullName>
    </recommendedName>
</protein>
<comment type="caution">
    <text evidence="4">The sequence shown here is derived from an EMBL/GenBank/DDBJ whole genome shotgun (WGS) entry which is preliminary data.</text>
</comment>
<dbReference type="EMBL" id="VFJC01000035">
    <property type="protein sequence ID" value="KAB5515394.1"/>
    <property type="molecule type" value="Genomic_DNA"/>
</dbReference>
<accession>A0A5N5JC95</accession>
<proteinExistence type="predicted"/>